<name>A0A2J6SS43_9HELO</name>
<keyword evidence="4" id="KW-1185">Reference proteome</keyword>
<dbReference type="InParanoid" id="A0A2J6SS43"/>
<feature type="domain" description="Heterokaryon incompatibility" evidence="2">
    <location>
        <begin position="263"/>
        <end position="415"/>
    </location>
</feature>
<dbReference type="STRING" id="1095630.A0A2J6SS43"/>
<dbReference type="Pfam" id="PF06985">
    <property type="entry name" value="HET"/>
    <property type="match status" value="1"/>
</dbReference>
<dbReference type="OrthoDB" id="2157530at2759"/>
<dbReference type="PANTHER" id="PTHR24148:SF64">
    <property type="entry name" value="HETEROKARYON INCOMPATIBILITY DOMAIN-CONTAINING PROTEIN"/>
    <property type="match status" value="1"/>
</dbReference>
<dbReference type="AlphaFoldDB" id="A0A2J6SS43"/>
<accession>A0A2J6SS43</accession>
<dbReference type="PANTHER" id="PTHR24148">
    <property type="entry name" value="ANKYRIN REPEAT DOMAIN-CONTAINING PROTEIN 39 HOMOLOG-RELATED"/>
    <property type="match status" value="1"/>
</dbReference>
<protein>
    <submittedName>
        <fullName evidence="3">HET-domain-containing protein</fullName>
    </submittedName>
</protein>
<dbReference type="InterPro" id="IPR052895">
    <property type="entry name" value="HetReg/Transcr_Mod"/>
</dbReference>
<dbReference type="RefSeq" id="XP_024730505.1">
    <property type="nucleotide sequence ID" value="XM_024877321.1"/>
</dbReference>
<dbReference type="EMBL" id="KZ613872">
    <property type="protein sequence ID" value="PMD53601.1"/>
    <property type="molecule type" value="Genomic_DNA"/>
</dbReference>
<sequence>MSKMLKKDFKKQRPPGDNLSNTVISAAMPRSGSTLCPIALQGSQFRVYSASREELVRISRYCPGKPYIELQVPGGLEEIHRIEFITRSHDQGFCGEPEFVGTYEGSYTWFEASVSTPAGLDRIPRNLIQCNVTANSEFKTHTITWDLCTADESQRQWIGRIQSGDIIRIIPRAQWKCWVNYVESARIDLHCRMIKAAISSTTMPAKDLTQTVRAIQNDYQHYQKLDRDRQELRLLVLQPGLLEDPICCYLITSSLTKSPAPVFEALSYCWGNMADTRKIKLSHTSTLESSAQHQVFAITSSLHGALRHLRHSDGRSRTLWVDSVCINQSDLQERGAQVDMMGDIYSRADLVCVWLGESDAASTRAMALIRDVSDRDLHWGAQYGEDSRTAYYKILKDISQLFNYPWFGRVWVLQEVWKACKAIASCGNDTVPWESIIQTNLWMLEAHGGGFPGFNLHTLPSIWTKLAGVRNLEVEEDARKRNPGVGQEIRNIAQTSEQLPCLELLDLILESISLNATDPRDKIYSLLGMCQETQGTNPTPLALRSDYTKTTSETFVDFTRWWILKHKSLVILSAIHALTGRTWQELGCSASSMSKQSTLPVDHPSWALWHEGDGRWAKRTLGMSRLYKAAGNTLVSLESSDITSSQLSLTGLRIGVVASTHRYPFYKAEEDELYGAYIRLFDPAGSYGTWNFGNTNDQLRKEEEKVLYMDHYFSHWDTPPDTLPDEVPWDTRGINFGNRWSFPCHGTPLFRTSDGSLGLCPPKTQPNDIIVILCGGPVPFILRAREECGRQLDMTVQYEFIGECYLQDYMHGAAIEHQQRCNIPLQQFVLV</sequence>
<dbReference type="InterPro" id="IPR010730">
    <property type="entry name" value="HET"/>
</dbReference>
<dbReference type="GeneID" id="36585398"/>
<reference evidence="3 4" key="1">
    <citation type="submission" date="2016-04" db="EMBL/GenBank/DDBJ databases">
        <title>A degradative enzymes factory behind the ericoid mycorrhizal symbiosis.</title>
        <authorList>
            <consortium name="DOE Joint Genome Institute"/>
            <person name="Martino E."/>
            <person name="Morin E."/>
            <person name="Grelet G."/>
            <person name="Kuo A."/>
            <person name="Kohler A."/>
            <person name="Daghino S."/>
            <person name="Barry K."/>
            <person name="Choi C."/>
            <person name="Cichocki N."/>
            <person name="Clum A."/>
            <person name="Copeland A."/>
            <person name="Hainaut M."/>
            <person name="Haridas S."/>
            <person name="Labutti K."/>
            <person name="Lindquist E."/>
            <person name="Lipzen A."/>
            <person name="Khouja H.-R."/>
            <person name="Murat C."/>
            <person name="Ohm R."/>
            <person name="Olson A."/>
            <person name="Spatafora J."/>
            <person name="Veneault-Fourrey C."/>
            <person name="Henrissat B."/>
            <person name="Grigoriev I."/>
            <person name="Martin F."/>
            <person name="Perotto S."/>
        </authorList>
    </citation>
    <scope>NUCLEOTIDE SEQUENCE [LARGE SCALE GENOMIC DNA]</scope>
    <source>
        <strain evidence="3 4">E</strain>
    </source>
</reference>
<dbReference type="Proteomes" id="UP000235371">
    <property type="component" value="Unassembled WGS sequence"/>
</dbReference>
<gene>
    <name evidence="3" type="ORF">K444DRAFT_571618</name>
</gene>
<evidence type="ECO:0000259" key="2">
    <source>
        <dbReference type="Pfam" id="PF06985"/>
    </source>
</evidence>
<evidence type="ECO:0000256" key="1">
    <source>
        <dbReference type="SAM" id="MobiDB-lite"/>
    </source>
</evidence>
<organism evidence="3 4">
    <name type="scientific">Hyaloscypha bicolor E</name>
    <dbReference type="NCBI Taxonomy" id="1095630"/>
    <lineage>
        <taxon>Eukaryota</taxon>
        <taxon>Fungi</taxon>
        <taxon>Dikarya</taxon>
        <taxon>Ascomycota</taxon>
        <taxon>Pezizomycotina</taxon>
        <taxon>Leotiomycetes</taxon>
        <taxon>Helotiales</taxon>
        <taxon>Hyaloscyphaceae</taxon>
        <taxon>Hyaloscypha</taxon>
        <taxon>Hyaloscypha bicolor</taxon>
    </lineage>
</organism>
<proteinExistence type="predicted"/>
<evidence type="ECO:0000313" key="3">
    <source>
        <dbReference type="EMBL" id="PMD53601.1"/>
    </source>
</evidence>
<evidence type="ECO:0000313" key="4">
    <source>
        <dbReference type="Proteomes" id="UP000235371"/>
    </source>
</evidence>
<feature type="region of interest" description="Disordered" evidence="1">
    <location>
        <begin position="1"/>
        <end position="20"/>
    </location>
</feature>